<dbReference type="EMBL" id="FOSG01000001">
    <property type="protein sequence ID" value="SFJ73984.1"/>
    <property type="molecule type" value="Genomic_DNA"/>
</dbReference>
<evidence type="ECO:0000313" key="3">
    <source>
        <dbReference type="Proteomes" id="UP000198928"/>
    </source>
</evidence>
<gene>
    <name evidence="2" type="ORF">SAMN05192584_10178</name>
</gene>
<organism evidence="2 3">
    <name type="scientific">Streptomyces pini</name>
    <dbReference type="NCBI Taxonomy" id="1520580"/>
    <lineage>
        <taxon>Bacteria</taxon>
        <taxon>Bacillati</taxon>
        <taxon>Actinomycetota</taxon>
        <taxon>Actinomycetes</taxon>
        <taxon>Kitasatosporales</taxon>
        <taxon>Streptomycetaceae</taxon>
        <taxon>Streptomyces</taxon>
    </lineage>
</organism>
<proteinExistence type="predicted"/>
<evidence type="ECO:0000256" key="1">
    <source>
        <dbReference type="SAM" id="MobiDB-lite"/>
    </source>
</evidence>
<dbReference type="Proteomes" id="UP000198928">
    <property type="component" value="Unassembled WGS sequence"/>
</dbReference>
<keyword evidence="3" id="KW-1185">Reference proteome</keyword>
<feature type="region of interest" description="Disordered" evidence="1">
    <location>
        <begin position="73"/>
        <end position="97"/>
    </location>
</feature>
<sequence length="97" mass="10689">MNPTTGGISGFMAANSTTKQPRTHETTVKKSITLRRSVAEEIEERAGARGFSSFIDAAAEHWLALLRAQEIVDDHERRTGPLPDASLDDARRARRGE</sequence>
<accession>A0A1I3TRU6</accession>
<reference evidence="3" key="1">
    <citation type="submission" date="2016-10" db="EMBL/GenBank/DDBJ databases">
        <authorList>
            <person name="Varghese N."/>
            <person name="Submissions S."/>
        </authorList>
    </citation>
    <scope>NUCLEOTIDE SEQUENCE [LARGE SCALE GENOMIC DNA]</scope>
    <source>
        <strain evidence="3">PL19</strain>
    </source>
</reference>
<feature type="compositionally biased region" description="Basic and acidic residues" evidence="1">
    <location>
        <begin position="88"/>
        <end position="97"/>
    </location>
</feature>
<dbReference type="AlphaFoldDB" id="A0A1I3TRU6"/>
<evidence type="ECO:0000313" key="2">
    <source>
        <dbReference type="EMBL" id="SFJ73984.1"/>
    </source>
</evidence>
<feature type="region of interest" description="Disordered" evidence="1">
    <location>
        <begin position="1"/>
        <end position="28"/>
    </location>
</feature>
<name>A0A1I3TRU6_9ACTN</name>
<protein>
    <submittedName>
        <fullName evidence="2">Uncharacterized protein</fullName>
    </submittedName>
</protein>